<feature type="region of interest" description="Disordered" evidence="1">
    <location>
        <begin position="27"/>
        <end position="85"/>
    </location>
</feature>
<feature type="transmembrane region" description="Helical" evidence="2">
    <location>
        <begin position="159"/>
        <end position="181"/>
    </location>
</feature>
<keyword evidence="2" id="KW-0472">Membrane</keyword>
<dbReference type="PANTHER" id="PTHR33297">
    <property type="entry name" value="AMASTIN-LIKE SURFACE PROTEIN-LIKE PROTEIN-RELATED"/>
    <property type="match status" value="1"/>
</dbReference>
<dbReference type="AlphaFoldDB" id="G0UC90"/>
<evidence type="ECO:0000313" key="3">
    <source>
        <dbReference type="EMBL" id="CCC53440.1"/>
    </source>
</evidence>
<gene>
    <name evidence="3" type="ORF">TVY486_1109240</name>
</gene>
<proteinExistence type="predicted"/>
<feature type="transmembrane region" description="Helical" evidence="2">
    <location>
        <begin position="97"/>
        <end position="115"/>
    </location>
</feature>
<sequence length="283" mass="30945">MHDGKDGTRELDEQYYLYNLSISAENDSREARHGNATETRGIRDEVPSGAPQKHLNGSNTTGAERLPTVSAPVDAQSTASKGQTGRTLKNCFSSAEAYRILLVACMINVFFLALGTSLSQLDRPGGGCTTFWGEKNDCDTVSYTLRTQFLPCKPIMARLQAGAAMTILSIIIMLVVTLLLLKMAVETRWMTVTKQFGYTPTCEPFQYLCARLPGNFKWYCVAAISFALFLELLSCSMTASIHLSNFCGGEMHPKSETYGVGFGLLLTGWLVGVLTVPLFAVYA</sequence>
<keyword evidence="2" id="KW-1133">Transmembrane helix</keyword>
<feature type="compositionally biased region" description="Basic and acidic residues" evidence="1">
    <location>
        <begin position="27"/>
        <end position="46"/>
    </location>
</feature>
<dbReference type="Pfam" id="PF07344">
    <property type="entry name" value="Amastin"/>
    <property type="match status" value="1"/>
</dbReference>
<name>G0UC90_TRYVY</name>
<protein>
    <recommendedName>
        <fullName evidence="4">Amastin</fullName>
    </recommendedName>
</protein>
<feature type="transmembrane region" description="Helical" evidence="2">
    <location>
        <begin position="218"/>
        <end position="241"/>
    </location>
</feature>
<dbReference type="InterPro" id="IPR009944">
    <property type="entry name" value="Amastin"/>
</dbReference>
<evidence type="ECO:0000256" key="1">
    <source>
        <dbReference type="SAM" id="MobiDB-lite"/>
    </source>
</evidence>
<evidence type="ECO:0000256" key="2">
    <source>
        <dbReference type="SAM" id="Phobius"/>
    </source>
</evidence>
<keyword evidence="2" id="KW-0812">Transmembrane</keyword>
<accession>G0UC90</accession>
<dbReference type="PANTHER" id="PTHR33297:SF4">
    <property type="entry name" value="AMASTIN"/>
    <property type="match status" value="1"/>
</dbReference>
<organism evidence="3">
    <name type="scientific">Trypanosoma vivax (strain Y486)</name>
    <dbReference type="NCBI Taxonomy" id="1055687"/>
    <lineage>
        <taxon>Eukaryota</taxon>
        <taxon>Discoba</taxon>
        <taxon>Euglenozoa</taxon>
        <taxon>Kinetoplastea</taxon>
        <taxon>Metakinetoplastina</taxon>
        <taxon>Trypanosomatida</taxon>
        <taxon>Trypanosomatidae</taxon>
        <taxon>Trypanosoma</taxon>
        <taxon>Duttonella</taxon>
    </lineage>
</organism>
<feature type="transmembrane region" description="Helical" evidence="2">
    <location>
        <begin position="261"/>
        <end position="282"/>
    </location>
</feature>
<dbReference type="EMBL" id="HE573027">
    <property type="protein sequence ID" value="CCC53440.1"/>
    <property type="molecule type" value="Genomic_DNA"/>
</dbReference>
<feature type="compositionally biased region" description="Polar residues" evidence="1">
    <location>
        <begin position="75"/>
        <end position="85"/>
    </location>
</feature>
<reference evidence="3" key="1">
    <citation type="journal article" date="2012" name="Proc. Natl. Acad. Sci. U.S.A.">
        <title>Antigenic diversity is generated by distinct evolutionary mechanisms in African trypanosome species.</title>
        <authorList>
            <person name="Jackson A.P."/>
            <person name="Berry A."/>
            <person name="Aslett M."/>
            <person name="Allison H.C."/>
            <person name="Burton P."/>
            <person name="Vavrova-Anderson J."/>
            <person name="Brown R."/>
            <person name="Browne H."/>
            <person name="Corton N."/>
            <person name="Hauser H."/>
            <person name="Gamble J."/>
            <person name="Gilderthorp R."/>
            <person name="Marcello L."/>
            <person name="McQuillan J."/>
            <person name="Otto T.D."/>
            <person name="Quail M.A."/>
            <person name="Sanders M.J."/>
            <person name="van Tonder A."/>
            <person name="Ginger M.L."/>
            <person name="Field M.C."/>
            <person name="Barry J.D."/>
            <person name="Hertz-Fowler C."/>
            <person name="Berriman M."/>
        </authorList>
    </citation>
    <scope>NUCLEOTIDE SEQUENCE</scope>
    <source>
        <strain evidence="3">Y486</strain>
    </source>
</reference>
<dbReference type="VEuPathDB" id="TriTrypDB:TvY486_1109240"/>
<evidence type="ECO:0008006" key="4">
    <source>
        <dbReference type="Google" id="ProtNLM"/>
    </source>
</evidence>
<dbReference type="OMA" id="MAVETRW"/>